<evidence type="ECO:0000313" key="2">
    <source>
        <dbReference type="Proteomes" id="UP000230094"/>
    </source>
</evidence>
<dbReference type="Proteomes" id="UP000230094">
    <property type="component" value="Unassembled WGS sequence"/>
</dbReference>
<sequence>MSYHIKLKEYNCPSCSVFYIPYKNNIPCPFCKKIPADISKEYLTFINELIASLRVNKIREDKYIPSAWHTGSFTEYIQDVVFRVFNTLDKNKPNNVELFVSKYLDQIKWAGDTCYLKDYIKSIILEVYSRKNELHISFWTKLISKLSFKKDYFC</sequence>
<comment type="caution">
    <text evidence="1">The sequence shown here is derived from an EMBL/GenBank/DDBJ whole genome shotgun (WGS) entry which is preliminary data.</text>
</comment>
<gene>
    <name evidence="1" type="ORF">COU49_01865</name>
</gene>
<evidence type="ECO:0000313" key="1">
    <source>
        <dbReference type="EMBL" id="PIR68293.1"/>
    </source>
</evidence>
<protein>
    <submittedName>
        <fullName evidence="1">Uncharacterized protein</fullName>
    </submittedName>
</protein>
<organism evidence="1 2">
    <name type="scientific">Candidatus Nomurabacteria bacterium CG10_big_fil_rev_8_21_14_0_10_35_16</name>
    <dbReference type="NCBI Taxonomy" id="1974731"/>
    <lineage>
        <taxon>Bacteria</taxon>
        <taxon>Candidatus Nomuraibacteriota</taxon>
    </lineage>
</organism>
<reference evidence="2" key="1">
    <citation type="submission" date="2017-09" db="EMBL/GenBank/DDBJ databases">
        <title>Depth-based differentiation of microbial function through sediment-hosted aquifers and enrichment of novel symbionts in the deep terrestrial subsurface.</title>
        <authorList>
            <person name="Probst A.J."/>
            <person name="Ladd B."/>
            <person name="Jarett J.K."/>
            <person name="Geller-Mcgrath D.E."/>
            <person name="Sieber C.M.K."/>
            <person name="Emerson J.B."/>
            <person name="Anantharaman K."/>
            <person name="Thomas B.C."/>
            <person name="Malmstrom R."/>
            <person name="Stieglmeier M."/>
            <person name="Klingl A."/>
            <person name="Woyke T."/>
            <person name="Ryan C.M."/>
            <person name="Banfield J.F."/>
        </authorList>
    </citation>
    <scope>NUCLEOTIDE SEQUENCE [LARGE SCALE GENOMIC DNA]</scope>
</reference>
<accession>A0A2H0TBB6</accession>
<dbReference type="AlphaFoldDB" id="A0A2H0TBB6"/>
<name>A0A2H0TBB6_9BACT</name>
<dbReference type="EMBL" id="PFCQ01000011">
    <property type="protein sequence ID" value="PIR68293.1"/>
    <property type="molecule type" value="Genomic_DNA"/>
</dbReference>
<proteinExistence type="predicted"/>